<dbReference type="Proteomes" id="UP000198757">
    <property type="component" value="Unassembled WGS sequence"/>
</dbReference>
<dbReference type="InterPro" id="IPR025196">
    <property type="entry name" value="DUF4126"/>
</dbReference>
<feature type="transmembrane region" description="Helical" evidence="1">
    <location>
        <begin position="167"/>
        <end position="194"/>
    </location>
</feature>
<feature type="transmembrane region" description="Helical" evidence="1">
    <location>
        <begin position="62"/>
        <end position="87"/>
    </location>
</feature>
<dbReference type="Pfam" id="PF13548">
    <property type="entry name" value="DUF4126"/>
    <property type="match status" value="1"/>
</dbReference>
<organism evidence="3 4">
    <name type="scientific">Niabella drilacis (strain DSM 25811 / CCM 8410 / CCUG 62505 / LMG 26954 / E90)</name>
    <dbReference type="NCBI Taxonomy" id="1285928"/>
    <lineage>
        <taxon>Bacteria</taxon>
        <taxon>Pseudomonadati</taxon>
        <taxon>Bacteroidota</taxon>
        <taxon>Chitinophagia</taxon>
        <taxon>Chitinophagales</taxon>
        <taxon>Chitinophagaceae</taxon>
        <taxon>Niabella</taxon>
    </lineage>
</organism>
<proteinExistence type="predicted"/>
<protein>
    <recommendedName>
        <fullName evidence="2">DUF4126 domain-containing protein</fullName>
    </recommendedName>
</protein>
<evidence type="ECO:0000313" key="3">
    <source>
        <dbReference type="EMBL" id="SDC31377.1"/>
    </source>
</evidence>
<gene>
    <name evidence="3" type="ORF">SAMN04487894_1028</name>
</gene>
<evidence type="ECO:0000256" key="1">
    <source>
        <dbReference type="SAM" id="Phobius"/>
    </source>
</evidence>
<keyword evidence="4" id="KW-1185">Reference proteome</keyword>
<feature type="transmembrane region" description="Helical" evidence="1">
    <location>
        <begin position="93"/>
        <end position="116"/>
    </location>
</feature>
<dbReference type="AlphaFoldDB" id="A0A1G6KKC8"/>
<dbReference type="STRING" id="1285928.SAMN04487894_1028"/>
<dbReference type="RefSeq" id="WP_245729085.1">
    <property type="nucleotide sequence ID" value="NZ_FMZO01000002.1"/>
</dbReference>
<reference evidence="4" key="1">
    <citation type="submission" date="2016-10" db="EMBL/GenBank/DDBJ databases">
        <authorList>
            <person name="Varghese N."/>
            <person name="Submissions S."/>
        </authorList>
    </citation>
    <scope>NUCLEOTIDE SEQUENCE [LARGE SCALE GENOMIC DNA]</scope>
    <source>
        <strain evidence="4">DSM 25811 / CCM 8410 / LMG 26954 / E90</strain>
    </source>
</reference>
<keyword evidence="1" id="KW-0812">Transmembrane</keyword>
<keyword evidence="1" id="KW-0472">Membrane</keyword>
<evidence type="ECO:0000259" key="2">
    <source>
        <dbReference type="Pfam" id="PF13548"/>
    </source>
</evidence>
<feature type="domain" description="DUF4126" evidence="2">
    <location>
        <begin position="27"/>
        <end position="195"/>
    </location>
</feature>
<sequence>MHQNAAYAQNFVNYYMNWDAQTFSAAALGIALAACCGFRVFVPMLVAGLAGRFELFHFSDSFVWLSSMPALIALGFATVFEIAGYYIPFVDNILDTIAAPLAAIAGTLLATSVIPIENDWMKWIIGIVAGGGGAGLIASGTGLLRLLSSKTTLGMGNNVVATSENAAAIGGSVLSFLIPVIMAVLFILFFIWIIRKMIRKIRGKPLVSRGH</sequence>
<keyword evidence="1" id="KW-1133">Transmembrane helix</keyword>
<name>A0A1G6KKC8_NIADE</name>
<evidence type="ECO:0000313" key="4">
    <source>
        <dbReference type="Proteomes" id="UP000198757"/>
    </source>
</evidence>
<accession>A0A1G6KKC8</accession>
<feature type="transmembrane region" description="Helical" evidence="1">
    <location>
        <begin position="123"/>
        <end position="147"/>
    </location>
</feature>
<feature type="transmembrane region" description="Helical" evidence="1">
    <location>
        <begin position="23"/>
        <end position="50"/>
    </location>
</feature>
<dbReference type="EMBL" id="FMZO01000002">
    <property type="protein sequence ID" value="SDC31377.1"/>
    <property type="molecule type" value="Genomic_DNA"/>
</dbReference>